<accession>A0A1S7QBP3</accession>
<keyword evidence="1" id="KW-1188">Viral release from host cell</keyword>
<dbReference type="STRING" id="1183432.AGR3A_Cc420198"/>
<dbReference type="AlphaFoldDB" id="A0A1S7QBP3"/>
<dbReference type="InterPro" id="IPR054613">
    <property type="entry name" value="Peptidase_S78_dom"/>
</dbReference>
<keyword evidence="6" id="KW-1185">Reference proteome</keyword>
<keyword evidence="2" id="KW-0645">Protease</keyword>
<evidence type="ECO:0000256" key="3">
    <source>
        <dbReference type="ARBA" id="ARBA00022801"/>
    </source>
</evidence>
<keyword evidence="3" id="KW-0378">Hydrolase</keyword>
<gene>
    <name evidence="5" type="ORF">AGR3A_Cc420198</name>
</gene>
<dbReference type="GO" id="GO:0008233">
    <property type="term" value="F:peptidase activity"/>
    <property type="evidence" value="ECO:0007669"/>
    <property type="project" value="UniProtKB-KW"/>
</dbReference>
<reference evidence="6" key="1">
    <citation type="submission" date="2016-01" db="EMBL/GenBank/DDBJ databases">
        <authorList>
            <person name="Regsiter A."/>
            <person name="william w."/>
        </authorList>
    </citation>
    <scope>NUCLEOTIDE SEQUENCE [LARGE SCALE GENOMIC DNA]</scope>
    <source>
        <strain evidence="6">CFBP 6623</strain>
    </source>
</reference>
<dbReference type="RefSeq" id="WP_080842320.1">
    <property type="nucleotide sequence ID" value="NZ_LT009723.1"/>
</dbReference>
<dbReference type="NCBIfam" id="NF045541">
    <property type="entry name" value="scaf_prot_MCP2"/>
    <property type="match status" value="1"/>
</dbReference>
<dbReference type="Pfam" id="PF25209">
    <property type="entry name" value="Phage_capsid_4"/>
    <property type="match status" value="1"/>
</dbReference>
<evidence type="ECO:0000313" key="5">
    <source>
        <dbReference type="EMBL" id="CUX34345.1"/>
    </source>
</evidence>
<dbReference type="Pfam" id="PF04586">
    <property type="entry name" value="Peptidase_S78"/>
    <property type="match status" value="1"/>
</dbReference>
<evidence type="ECO:0000259" key="4">
    <source>
        <dbReference type="Pfam" id="PF04586"/>
    </source>
</evidence>
<proteinExistence type="predicted"/>
<organism evidence="5 6">
    <name type="scientific">Agrobacterium tomkonis CFBP 6623</name>
    <dbReference type="NCBI Taxonomy" id="1183432"/>
    <lineage>
        <taxon>Bacteria</taxon>
        <taxon>Pseudomonadati</taxon>
        <taxon>Pseudomonadota</taxon>
        <taxon>Alphaproteobacteria</taxon>
        <taxon>Hyphomicrobiales</taxon>
        <taxon>Rhizobiaceae</taxon>
        <taxon>Rhizobium/Agrobacterium group</taxon>
        <taxon>Agrobacterium</taxon>
        <taxon>Agrobacterium tumefaciens complex</taxon>
    </lineage>
</organism>
<evidence type="ECO:0000256" key="1">
    <source>
        <dbReference type="ARBA" id="ARBA00022612"/>
    </source>
</evidence>
<dbReference type="EMBL" id="FBWK01000037">
    <property type="protein sequence ID" value="CUX34345.1"/>
    <property type="molecule type" value="Genomic_DNA"/>
</dbReference>
<feature type="domain" description="Prohead serine protease" evidence="4">
    <location>
        <begin position="65"/>
        <end position="166"/>
    </location>
</feature>
<sequence length="644" mass="70915">MAIALRKAKADSGLRRTWGFQSETLNEEERTVWVVAATETPVRRYFGNEILLCTRKAVVATRLKNLPVLDSHRSTSVKDILGQVIETRFEDRKLHMKLLFADNDNGNAALALVRDGMLHSASVGYGILEAEESTGRNGVPVITVTRWEPTEISLVSVPADPNATIRGNVKMARKPTTTRRDPADDILEDEIETGHDEDTVITPVRRRIGLSIADTQRLFGMRDTAVRSGVKVEEFDEIVSKCGSMNSIREAYLDLMYNRDKETPTDSHVGLDPFTGNSRSGDDPNNLIVDALAVRLGAKAEIKNNPLVGRSTIEIGRRYLEQRGVSTRGMDDKSVGDVLIGDNRRLAGLSSRGQHTTSDFPLLLESAGNRTLLQRYEVYASPLKGLSNKRNVRDFRPHTVIRPGEAPELEKLLQSGSIKYGTIGEESQTLTVDTYAKMFSISRNALVNDDLGAFDDFLSEFGRSAASVEGNLFANLLLANNRAGVLLSDNKPLFHADRNNIGAAGQALNVETLGEARKHMRLHKNVNGTGTAGVVPAVLLVGPELETEAERTLTQIAATKVGDANPFAGKLRLEVENRLEGTGWYLFADPAQRPAFMHGYLQDREGPQINANDGWNILGVEYRCFLDFGCGPLDWRAAYYVPGQ</sequence>
<name>A0A1S7QBP3_9HYPH</name>
<protein>
    <submittedName>
        <fullName evidence="5">Peptidase U35 phage prohead HK97</fullName>
    </submittedName>
</protein>
<dbReference type="Proteomes" id="UP000191988">
    <property type="component" value="Unassembled WGS sequence"/>
</dbReference>
<dbReference type="GO" id="GO:0006508">
    <property type="term" value="P:proteolysis"/>
    <property type="evidence" value="ECO:0007669"/>
    <property type="project" value="UniProtKB-KW"/>
</dbReference>
<evidence type="ECO:0000256" key="2">
    <source>
        <dbReference type="ARBA" id="ARBA00022670"/>
    </source>
</evidence>
<evidence type="ECO:0000313" key="6">
    <source>
        <dbReference type="Proteomes" id="UP000191988"/>
    </source>
</evidence>